<accession>A0ABX3P553</accession>
<evidence type="ECO:0000259" key="2">
    <source>
        <dbReference type="Pfam" id="PF00534"/>
    </source>
</evidence>
<protein>
    <recommendedName>
        <fullName evidence="2">Glycosyl transferase family 1 domain-containing protein</fullName>
    </recommendedName>
</protein>
<dbReference type="RefSeq" id="WP_014222899.1">
    <property type="nucleotide sequence ID" value="NZ_LWBO01000001.1"/>
</dbReference>
<dbReference type="Proteomes" id="UP000192277">
    <property type="component" value="Unassembled WGS sequence"/>
</dbReference>
<evidence type="ECO:0000313" key="3">
    <source>
        <dbReference type="EMBL" id="OQP55304.1"/>
    </source>
</evidence>
<sequence>MKGKKRVNQSEPEQFLAFSDTLFTYHGGVLDYTDNLALQLQAVGKLKTAVAPEIGAIDRPYSIEEFPIRTQRKSSRLDKFPPLSKLITLFYVINLYRSAYFGMKRLLKKHTGVTILFTEYYSEHFDVILTCARWQKVPYAIVFHGLDIICARQKMFKHFKKNYEGARFIIYNSEATKQLCRSLFKFSHKQELILHPGLNVSTIEENCRNISAVAPATGQNQRKVVFTTISRLVKRKGVDLAIRMIKELKDRHSDIELIYYIAGTGLESESLKQLIQQLDAGLYIKMLGNISEEDKYKLLQQSDFFLMPTHSAGDLDFEGFGISFIEASLFGNVVIGGTHGGVKEAVVHDHTGYLFDFDKKESIHLAVKTIENCINQPGLMDSIKNQGIEYVRKNYDWNNLIKRFLEFRN</sequence>
<dbReference type="EMBL" id="LWBO01000001">
    <property type="protein sequence ID" value="OQP55304.1"/>
    <property type="molecule type" value="Genomic_DNA"/>
</dbReference>
<keyword evidence="1" id="KW-0808">Transferase</keyword>
<dbReference type="PANTHER" id="PTHR46401">
    <property type="entry name" value="GLYCOSYLTRANSFERASE WBBK-RELATED"/>
    <property type="match status" value="1"/>
</dbReference>
<dbReference type="SUPFAM" id="SSF53756">
    <property type="entry name" value="UDP-Glycosyltransferase/glycogen phosphorylase"/>
    <property type="match status" value="1"/>
</dbReference>
<feature type="domain" description="Glycosyl transferase family 1" evidence="2">
    <location>
        <begin position="217"/>
        <end position="373"/>
    </location>
</feature>
<dbReference type="PANTHER" id="PTHR46401:SF2">
    <property type="entry name" value="GLYCOSYLTRANSFERASE WBBK-RELATED"/>
    <property type="match status" value="1"/>
</dbReference>
<proteinExistence type="predicted"/>
<organism evidence="3 4">
    <name type="scientific">Niastella koreensis</name>
    <dbReference type="NCBI Taxonomy" id="354356"/>
    <lineage>
        <taxon>Bacteria</taxon>
        <taxon>Pseudomonadati</taxon>
        <taxon>Bacteroidota</taxon>
        <taxon>Chitinophagia</taxon>
        <taxon>Chitinophagales</taxon>
        <taxon>Chitinophagaceae</taxon>
        <taxon>Niastella</taxon>
    </lineage>
</organism>
<name>A0ABX3P553_9BACT</name>
<evidence type="ECO:0000256" key="1">
    <source>
        <dbReference type="ARBA" id="ARBA00022679"/>
    </source>
</evidence>
<dbReference type="InterPro" id="IPR001296">
    <property type="entry name" value="Glyco_trans_1"/>
</dbReference>
<dbReference type="CDD" id="cd03801">
    <property type="entry name" value="GT4_PimA-like"/>
    <property type="match status" value="1"/>
</dbReference>
<keyword evidence="4" id="KW-1185">Reference proteome</keyword>
<gene>
    <name evidence="3" type="ORF">A4D02_03070</name>
</gene>
<evidence type="ECO:0000313" key="4">
    <source>
        <dbReference type="Proteomes" id="UP000192277"/>
    </source>
</evidence>
<dbReference type="Pfam" id="PF00534">
    <property type="entry name" value="Glycos_transf_1"/>
    <property type="match status" value="1"/>
</dbReference>
<dbReference type="Gene3D" id="3.40.50.2000">
    <property type="entry name" value="Glycogen Phosphorylase B"/>
    <property type="match status" value="2"/>
</dbReference>
<reference evidence="3 4" key="1">
    <citation type="submission" date="2016-04" db="EMBL/GenBank/DDBJ databases">
        <authorList>
            <person name="Chen L."/>
            <person name="Zhuang W."/>
            <person name="Wang G."/>
        </authorList>
    </citation>
    <scope>NUCLEOTIDE SEQUENCE [LARGE SCALE GENOMIC DNA]</scope>
    <source>
        <strain evidence="4">GR20</strain>
    </source>
</reference>
<comment type="caution">
    <text evidence="3">The sequence shown here is derived from an EMBL/GenBank/DDBJ whole genome shotgun (WGS) entry which is preliminary data.</text>
</comment>